<reference evidence="2" key="1">
    <citation type="submission" date="2020-11" db="EMBL/GenBank/DDBJ databases">
        <authorList>
            <person name="Tran Van P."/>
        </authorList>
    </citation>
    <scope>NUCLEOTIDE SEQUENCE</scope>
</reference>
<dbReference type="EMBL" id="OB669289">
    <property type="protein sequence ID" value="CAD7234622.1"/>
    <property type="molecule type" value="Genomic_DNA"/>
</dbReference>
<feature type="compositionally biased region" description="Basic residues" evidence="1">
    <location>
        <begin position="231"/>
        <end position="240"/>
    </location>
</feature>
<feature type="compositionally biased region" description="Polar residues" evidence="1">
    <location>
        <begin position="213"/>
        <end position="224"/>
    </location>
</feature>
<gene>
    <name evidence="2" type="ORF">CTOB1V02_LOCUS12438</name>
</gene>
<protein>
    <submittedName>
        <fullName evidence="2">Uncharacterized protein</fullName>
    </submittedName>
</protein>
<feature type="region of interest" description="Disordered" evidence="1">
    <location>
        <begin position="212"/>
        <end position="240"/>
    </location>
</feature>
<dbReference type="AlphaFoldDB" id="A0A7R8WMN6"/>
<evidence type="ECO:0000313" key="2">
    <source>
        <dbReference type="EMBL" id="CAD7234622.1"/>
    </source>
</evidence>
<name>A0A7R8WMN6_9CRUS</name>
<proteinExistence type="predicted"/>
<organism evidence="2">
    <name type="scientific">Cyprideis torosa</name>
    <dbReference type="NCBI Taxonomy" id="163714"/>
    <lineage>
        <taxon>Eukaryota</taxon>
        <taxon>Metazoa</taxon>
        <taxon>Ecdysozoa</taxon>
        <taxon>Arthropoda</taxon>
        <taxon>Crustacea</taxon>
        <taxon>Oligostraca</taxon>
        <taxon>Ostracoda</taxon>
        <taxon>Podocopa</taxon>
        <taxon>Podocopida</taxon>
        <taxon>Cytherocopina</taxon>
        <taxon>Cytheroidea</taxon>
        <taxon>Cytherideidae</taxon>
        <taxon>Cyprideis</taxon>
    </lineage>
</organism>
<sequence length="240" mass="26657">MESILHVPVDKAEVDKAEYETEQNRLSLAEIVVPYLTFRWIRYSPSPLRGSDFSQMPTPVSMEECMLLFTVRDKGVAMNSFLGEAYLPVNELPVGCEADLAEFPQLSLPLSKPDLYNGDLGKDILAVLEQRVGFCREASDYFRKLKDRSVKPLLPPPKSGLLGSPRIGQRLKLGIPESLGQSILSLTNKGRKSSLGFIFNRMVPFQQKPMANKQLTAMNSTGANDSPKPSPKQKKTSNPT</sequence>
<accession>A0A7R8WMN6</accession>
<evidence type="ECO:0000256" key="1">
    <source>
        <dbReference type="SAM" id="MobiDB-lite"/>
    </source>
</evidence>